<dbReference type="SMART" id="SM00052">
    <property type="entry name" value="EAL"/>
    <property type="match status" value="1"/>
</dbReference>
<dbReference type="GO" id="GO:0071111">
    <property type="term" value="F:cyclic-guanylate-specific phosphodiesterase activity"/>
    <property type="evidence" value="ECO:0007669"/>
    <property type="project" value="InterPro"/>
</dbReference>
<dbReference type="Pfam" id="PF00563">
    <property type="entry name" value="EAL"/>
    <property type="match status" value="1"/>
</dbReference>
<evidence type="ECO:0000313" key="3">
    <source>
        <dbReference type="Proteomes" id="UP000700212"/>
    </source>
</evidence>
<reference evidence="2" key="2">
    <citation type="submission" date="2021-09" db="EMBL/GenBank/DDBJ databases">
        <authorList>
            <person name="Gilroy R."/>
        </authorList>
    </citation>
    <scope>NUCLEOTIDE SEQUENCE</scope>
    <source>
        <strain evidence="2">CHK160-4876</strain>
    </source>
</reference>
<name>A0A921ND44_9BACL</name>
<dbReference type="PANTHER" id="PTHR33121">
    <property type="entry name" value="CYCLIC DI-GMP PHOSPHODIESTERASE PDEF"/>
    <property type="match status" value="1"/>
</dbReference>
<gene>
    <name evidence="2" type="ORF">K8V30_06530</name>
</gene>
<sequence>MVCKNCVVTALSYTIKFEGSQNIALLPLVSTHLARRGFKASIRDRKIKIGEAGAKEFLDFSEDILDMHELTFCVDDGPWRPLSEMREILATSWIDELLQASAVVSYSQPIVNRERQIIAYEILSRFVREDGSLIYPNEVFDAARTRGRLYALDRMCRMAAVRHAKVVNEKVFINFIPTSIYSPAHCLQSTEQLANTLGVDPDCFVFEVVESDDVADIAHLREILAYYKTKGFQYALDDVGEGFNTIERLTDLQPDYMKLDIGYVRGVHADAEKQRVAQLFLQKAQEVGATPLAEGVEDEADFAWLREAGYELFQGYLFGKPSAIPQRELPPLEVKRA</sequence>
<dbReference type="PANTHER" id="PTHR33121:SF15">
    <property type="entry name" value="BLUE LIGHT- AND TEMPERATURE-REGULATED ANTIREPRESSOR BLUF"/>
    <property type="match status" value="1"/>
</dbReference>
<dbReference type="InterPro" id="IPR001633">
    <property type="entry name" value="EAL_dom"/>
</dbReference>
<proteinExistence type="predicted"/>
<dbReference type="Proteomes" id="UP000700212">
    <property type="component" value="Unassembled WGS sequence"/>
</dbReference>
<dbReference type="AlphaFoldDB" id="A0A921ND44"/>
<protein>
    <submittedName>
        <fullName evidence="2">EAL domain-containing protein</fullName>
    </submittedName>
</protein>
<dbReference type="SUPFAM" id="SSF141868">
    <property type="entry name" value="EAL domain-like"/>
    <property type="match status" value="1"/>
</dbReference>
<evidence type="ECO:0000259" key="1">
    <source>
        <dbReference type="PROSITE" id="PS50883"/>
    </source>
</evidence>
<reference evidence="2" key="1">
    <citation type="journal article" date="2021" name="PeerJ">
        <title>Extensive microbial diversity within the chicken gut microbiome revealed by metagenomics and culture.</title>
        <authorList>
            <person name="Gilroy R."/>
            <person name="Ravi A."/>
            <person name="Getino M."/>
            <person name="Pursley I."/>
            <person name="Horton D.L."/>
            <person name="Alikhan N.F."/>
            <person name="Baker D."/>
            <person name="Gharbi K."/>
            <person name="Hall N."/>
            <person name="Watson M."/>
            <person name="Adriaenssens E.M."/>
            <person name="Foster-Nyarko E."/>
            <person name="Jarju S."/>
            <person name="Secka A."/>
            <person name="Antonio M."/>
            <person name="Oren A."/>
            <person name="Chaudhuri R.R."/>
            <person name="La Ragione R."/>
            <person name="Hildebrand F."/>
            <person name="Pallen M.J."/>
        </authorList>
    </citation>
    <scope>NUCLEOTIDE SEQUENCE</scope>
    <source>
        <strain evidence="2">CHK160-4876</strain>
    </source>
</reference>
<dbReference type="InterPro" id="IPR050706">
    <property type="entry name" value="Cyclic-di-GMP_PDE-like"/>
</dbReference>
<dbReference type="Gene3D" id="3.20.20.450">
    <property type="entry name" value="EAL domain"/>
    <property type="match status" value="1"/>
</dbReference>
<dbReference type="InterPro" id="IPR035919">
    <property type="entry name" value="EAL_sf"/>
</dbReference>
<evidence type="ECO:0000313" key="2">
    <source>
        <dbReference type="EMBL" id="HJH11323.1"/>
    </source>
</evidence>
<dbReference type="CDD" id="cd01948">
    <property type="entry name" value="EAL"/>
    <property type="match status" value="1"/>
</dbReference>
<dbReference type="EMBL" id="DYTV01000089">
    <property type="protein sequence ID" value="HJH11323.1"/>
    <property type="molecule type" value="Genomic_DNA"/>
</dbReference>
<feature type="domain" description="EAL" evidence="1">
    <location>
        <begin position="87"/>
        <end position="335"/>
    </location>
</feature>
<accession>A0A921ND44</accession>
<comment type="caution">
    <text evidence="2">The sequence shown here is derived from an EMBL/GenBank/DDBJ whole genome shotgun (WGS) entry which is preliminary data.</text>
</comment>
<dbReference type="PROSITE" id="PS50883">
    <property type="entry name" value="EAL"/>
    <property type="match status" value="1"/>
</dbReference>
<organism evidence="2 3">
    <name type="scientific">Metalysinibacillus jejuensis</name>
    <dbReference type="NCBI Taxonomy" id="914327"/>
    <lineage>
        <taxon>Bacteria</taxon>
        <taxon>Bacillati</taxon>
        <taxon>Bacillota</taxon>
        <taxon>Bacilli</taxon>
        <taxon>Bacillales</taxon>
        <taxon>Caryophanaceae</taxon>
        <taxon>Metalysinibacillus</taxon>
    </lineage>
</organism>